<dbReference type="RefSeq" id="WP_180690196.1">
    <property type="nucleotide sequence ID" value="NZ_CP059054.1"/>
</dbReference>
<evidence type="ECO:0000313" key="2">
    <source>
        <dbReference type="Proteomes" id="UP000510934"/>
    </source>
</evidence>
<evidence type="ECO:0000313" key="1">
    <source>
        <dbReference type="EMBL" id="QLJ17408.1"/>
    </source>
</evidence>
<geneLocation type="plasmid" evidence="2">
    <name>pbs1142</name>
</geneLocation>
<organism evidence="1 2">
    <name type="scientific">Pseudomonas putida</name>
    <name type="common">Arthrobacter siderocapsulatus</name>
    <dbReference type="NCBI Taxonomy" id="303"/>
    <lineage>
        <taxon>Bacteria</taxon>
        <taxon>Pseudomonadati</taxon>
        <taxon>Pseudomonadota</taxon>
        <taxon>Gammaproteobacteria</taxon>
        <taxon>Pseudomonadales</taxon>
        <taxon>Pseudomonadaceae</taxon>
        <taxon>Pseudomonas</taxon>
    </lineage>
</organism>
<gene>
    <name evidence="1" type="ORF">H0H12_29745</name>
</gene>
<proteinExistence type="predicted"/>
<dbReference type="EMBL" id="CP059054">
    <property type="protein sequence ID" value="QLJ17408.1"/>
    <property type="molecule type" value="Genomic_DNA"/>
</dbReference>
<reference evidence="1 2" key="1">
    <citation type="journal article" date="2009" name="Mikrobiologiia">
        <title>[Phenanthren biodegradation and interaction of Pseudomonas putida BS3701 and Burkholderia sp.BS3702 in plant rhizosphere].</title>
        <authorList>
            <person name="Ovchinnikova A.A."/>
            <person name="Vetrova A.A."/>
            <person name="Filonov A.E."/>
            <person name="Boronin A.M."/>
        </authorList>
    </citation>
    <scope>NUCLEOTIDE SEQUENCE [LARGE SCALE GENOMIC DNA]</scope>
    <source>
        <strain evidence="1 2">BS3701</strain>
        <plasmid evidence="2">pbs1142</plasmid>
    </source>
</reference>
<name>A0A7D5W4I3_PSEPU</name>
<protein>
    <submittedName>
        <fullName evidence="1">Uncharacterized protein</fullName>
    </submittedName>
</protein>
<sequence>MESDKQTPLAAGGWSRAAAIDRSRDKVESVIRWLGWFDYSDKETIADMLGVARNGQGAFFKKLEASGFITAEKAPGIRRVIYGLGDAGFEFAQMLLPELELKRRRRLPAWVSLIHSLSIQVAIINRLNDIQAIRPERTLKHLRAVRLPDAIITMKDGKMVALEVELNHKNTARVYNVFLSHLKNIHNENYQKVIFIFPNDGLRRLYREKFDQPIWPIYRQRPGSTKLVLDEKNTFNATQLHDSELFEFRAEETYKL</sequence>
<dbReference type="AlphaFoldDB" id="A0A7D5W4I3"/>
<accession>A0A7D5W4I3</accession>
<keyword evidence="1" id="KW-0614">Plasmid</keyword>
<dbReference type="Proteomes" id="UP000510934">
    <property type="component" value="Plasmid pBS1142"/>
</dbReference>